<dbReference type="RefSeq" id="WP_068333278.1">
    <property type="nucleotide sequence ID" value="NZ_LQBP01000002.1"/>
</dbReference>
<sequence length="256" mass="27660">MKKTAVITGGAGGLGQALSAALCEQGWHTVLIDLAGPELDKLANGKNTSVYACDLTQPDQCAATCEDIVRNRPSIDLVIYNAGVSHISAFADSDMKTHRDLFEINYFAAVECAKHFLLPIRLSKGTHLAVSSVAGFAPLLHRTAYAASKHALEGFFKSLRAEEMAHGVHVTIAAPSFVATNIGRPQAAEKGFVRPGSATDGVDYMEPKDAARIILDGIRKQRDFIPVGRIATLSSVMNRIAPKFYFRQMMRTIGKD</sequence>
<dbReference type="EMBL" id="LQBP01000002">
    <property type="protein sequence ID" value="KUJ81159.1"/>
    <property type="molecule type" value="Genomic_DNA"/>
</dbReference>
<feature type="domain" description="Ketoreductase" evidence="4">
    <location>
        <begin position="3"/>
        <end position="177"/>
    </location>
</feature>
<comment type="similarity">
    <text evidence="1 3">Belongs to the short-chain dehydrogenases/reductases (SDR) family.</text>
</comment>
<dbReference type="PRINTS" id="PR00080">
    <property type="entry name" value="SDRFAMILY"/>
</dbReference>
<dbReference type="GO" id="GO:0016020">
    <property type="term" value="C:membrane"/>
    <property type="evidence" value="ECO:0007669"/>
    <property type="project" value="TreeGrafter"/>
</dbReference>
<dbReference type="GO" id="GO:0016491">
    <property type="term" value="F:oxidoreductase activity"/>
    <property type="evidence" value="ECO:0007669"/>
    <property type="project" value="UniProtKB-KW"/>
</dbReference>
<dbReference type="PROSITE" id="PS00061">
    <property type="entry name" value="ADH_SHORT"/>
    <property type="match status" value="1"/>
</dbReference>
<dbReference type="Gene3D" id="3.40.50.720">
    <property type="entry name" value="NAD(P)-binding Rossmann-like Domain"/>
    <property type="match status" value="1"/>
</dbReference>
<dbReference type="PRINTS" id="PR00081">
    <property type="entry name" value="GDHRDH"/>
</dbReference>
<dbReference type="OrthoDB" id="9781689at2"/>
<name>A0A0X3TZZ9_9RHOB</name>
<reference evidence="6" key="1">
    <citation type="submission" date="2015-12" db="EMBL/GenBank/DDBJ databases">
        <authorList>
            <person name="Zhang G."/>
            <person name="Stingl U."/>
        </authorList>
    </citation>
    <scope>NUCLEOTIDE SEQUENCE [LARGE SCALE GENOMIC DNA]</scope>
    <source>
        <strain evidence="6">ZGT108</strain>
    </source>
</reference>
<organism evidence="5 6">
    <name type="scientific">Ruegeria profundi</name>
    <dbReference type="NCBI Taxonomy" id="1685378"/>
    <lineage>
        <taxon>Bacteria</taxon>
        <taxon>Pseudomonadati</taxon>
        <taxon>Pseudomonadota</taxon>
        <taxon>Alphaproteobacteria</taxon>
        <taxon>Rhodobacterales</taxon>
        <taxon>Roseobacteraceae</taxon>
        <taxon>Ruegeria</taxon>
    </lineage>
</organism>
<dbReference type="Pfam" id="PF00106">
    <property type="entry name" value="adh_short"/>
    <property type="match status" value="1"/>
</dbReference>
<dbReference type="PANTHER" id="PTHR44196:SF1">
    <property type="entry name" value="DEHYDROGENASE_REDUCTASE SDR FAMILY MEMBER 7B"/>
    <property type="match status" value="1"/>
</dbReference>
<dbReference type="STRING" id="1685378.AVO44_04640"/>
<evidence type="ECO:0000313" key="6">
    <source>
        <dbReference type="Proteomes" id="UP000053690"/>
    </source>
</evidence>
<keyword evidence="6" id="KW-1185">Reference proteome</keyword>
<protein>
    <submittedName>
        <fullName evidence="5">Short-chain dehydrogenase</fullName>
    </submittedName>
</protein>
<accession>A0A0X3TZZ9</accession>
<dbReference type="SMART" id="SM00822">
    <property type="entry name" value="PKS_KR"/>
    <property type="match status" value="1"/>
</dbReference>
<keyword evidence="2" id="KW-0560">Oxidoreductase</keyword>
<dbReference type="InterPro" id="IPR036291">
    <property type="entry name" value="NAD(P)-bd_dom_sf"/>
</dbReference>
<dbReference type="PANTHER" id="PTHR44196">
    <property type="entry name" value="DEHYDROGENASE/REDUCTASE SDR FAMILY MEMBER 7B"/>
    <property type="match status" value="1"/>
</dbReference>
<evidence type="ECO:0000256" key="1">
    <source>
        <dbReference type="ARBA" id="ARBA00006484"/>
    </source>
</evidence>
<gene>
    <name evidence="5" type="ORF">AVO44_04640</name>
</gene>
<evidence type="ECO:0000313" key="5">
    <source>
        <dbReference type="EMBL" id="KUJ81159.1"/>
    </source>
</evidence>
<dbReference type="AlphaFoldDB" id="A0A0X3TZZ9"/>
<proteinExistence type="inferred from homology"/>
<comment type="caution">
    <text evidence="5">The sequence shown here is derived from an EMBL/GenBank/DDBJ whole genome shotgun (WGS) entry which is preliminary data.</text>
</comment>
<dbReference type="InterPro" id="IPR057326">
    <property type="entry name" value="KR_dom"/>
</dbReference>
<evidence type="ECO:0000256" key="2">
    <source>
        <dbReference type="ARBA" id="ARBA00023002"/>
    </source>
</evidence>
<dbReference type="SUPFAM" id="SSF51735">
    <property type="entry name" value="NAD(P)-binding Rossmann-fold domains"/>
    <property type="match status" value="1"/>
</dbReference>
<dbReference type="InterPro" id="IPR020904">
    <property type="entry name" value="Sc_DH/Rdtase_CS"/>
</dbReference>
<dbReference type="Proteomes" id="UP000053690">
    <property type="component" value="Unassembled WGS sequence"/>
</dbReference>
<dbReference type="InterPro" id="IPR002347">
    <property type="entry name" value="SDR_fam"/>
</dbReference>
<evidence type="ECO:0000256" key="3">
    <source>
        <dbReference type="RuleBase" id="RU000363"/>
    </source>
</evidence>
<evidence type="ECO:0000259" key="4">
    <source>
        <dbReference type="SMART" id="SM00822"/>
    </source>
</evidence>